<keyword evidence="9" id="KW-1185">Reference proteome</keyword>
<evidence type="ECO:0000256" key="5">
    <source>
        <dbReference type="PROSITE-ProRule" id="PRU00169"/>
    </source>
</evidence>
<keyword evidence="1 5" id="KW-0597">Phosphoprotein</keyword>
<comment type="caution">
    <text evidence="8">The sequence shown here is derived from an EMBL/GenBank/DDBJ whole genome shotgun (WGS) entry which is preliminary data.</text>
</comment>
<sequence length="223" mass="24191">MPNASRTIRLLLIDDHPLVRDGLRLRLETVPGLKVVGEAGHALAALAFLQDCLAQDPTGATLPHLVLMDLNMPGMGGLSLIAQLHEQYPQIAVLVLTMHDNGEYIVQAAKAGARGYLLKHEPAQEIITAIHAVMSGRMYFSAAATVSLSTTSSPALLLTQRERDVLRHIADGHANKQIAQALNLSVRTVETHRLNIKRKLNIEGQAELIKYAVEASKSLKALP</sequence>
<keyword evidence="2" id="KW-0805">Transcription regulation</keyword>
<organism evidence="8 9">
    <name type="scientific">Bordetella genomosp. 4</name>
    <dbReference type="NCBI Taxonomy" id="463044"/>
    <lineage>
        <taxon>Bacteria</taxon>
        <taxon>Pseudomonadati</taxon>
        <taxon>Pseudomonadota</taxon>
        <taxon>Betaproteobacteria</taxon>
        <taxon>Burkholderiales</taxon>
        <taxon>Alcaligenaceae</taxon>
        <taxon>Bordetella</taxon>
    </lineage>
</organism>
<dbReference type="GO" id="GO:0003677">
    <property type="term" value="F:DNA binding"/>
    <property type="evidence" value="ECO:0007669"/>
    <property type="project" value="UniProtKB-KW"/>
</dbReference>
<keyword evidence="4" id="KW-0804">Transcription</keyword>
<dbReference type="GO" id="GO:0000160">
    <property type="term" value="P:phosphorelay signal transduction system"/>
    <property type="evidence" value="ECO:0007669"/>
    <property type="project" value="InterPro"/>
</dbReference>
<name>A0A261UC46_9BORD</name>
<dbReference type="SMART" id="SM00448">
    <property type="entry name" value="REC"/>
    <property type="match status" value="1"/>
</dbReference>
<evidence type="ECO:0000256" key="2">
    <source>
        <dbReference type="ARBA" id="ARBA00023015"/>
    </source>
</evidence>
<evidence type="ECO:0000259" key="7">
    <source>
        <dbReference type="PROSITE" id="PS50110"/>
    </source>
</evidence>
<dbReference type="PRINTS" id="PR00038">
    <property type="entry name" value="HTHLUXR"/>
</dbReference>
<dbReference type="PROSITE" id="PS00622">
    <property type="entry name" value="HTH_LUXR_1"/>
    <property type="match status" value="1"/>
</dbReference>
<evidence type="ECO:0000256" key="3">
    <source>
        <dbReference type="ARBA" id="ARBA00023125"/>
    </source>
</evidence>
<dbReference type="InterPro" id="IPR039420">
    <property type="entry name" value="WalR-like"/>
</dbReference>
<dbReference type="Gene3D" id="3.40.50.2300">
    <property type="match status" value="1"/>
</dbReference>
<evidence type="ECO:0000313" key="9">
    <source>
        <dbReference type="Proteomes" id="UP000216885"/>
    </source>
</evidence>
<evidence type="ECO:0000256" key="4">
    <source>
        <dbReference type="ARBA" id="ARBA00023163"/>
    </source>
</evidence>
<dbReference type="CDD" id="cd06170">
    <property type="entry name" value="LuxR_C_like"/>
    <property type="match status" value="1"/>
</dbReference>
<dbReference type="CDD" id="cd17535">
    <property type="entry name" value="REC_NarL-like"/>
    <property type="match status" value="1"/>
</dbReference>
<dbReference type="SMART" id="SM00421">
    <property type="entry name" value="HTH_LUXR"/>
    <property type="match status" value="1"/>
</dbReference>
<dbReference type="InterPro" id="IPR016032">
    <property type="entry name" value="Sig_transdc_resp-reg_C-effctor"/>
</dbReference>
<feature type="modified residue" description="4-aspartylphosphate" evidence="5">
    <location>
        <position position="69"/>
    </location>
</feature>
<feature type="domain" description="Response regulatory" evidence="7">
    <location>
        <begin position="9"/>
        <end position="134"/>
    </location>
</feature>
<dbReference type="PANTHER" id="PTHR43214">
    <property type="entry name" value="TWO-COMPONENT RESPONSE REGULATOR"/>
    <property type="match status" value="1"/>
</dbReference>
<dbReference type="AlphaFoldDB" id="A0A261UC46"/>
<dbReference type="GO" id="GO:0006355">
    <property type="term" value="P:regulation of DNA-templated transcription"/>
    <property type="evidence" value="ECO:0007669"/>
    <property type="project" value="InterPro"/>
</dbReference>
<dbReference type="Pfam" id="PF00196">
    <property type="entry name" value="GerE"/>
    <property type="match status" value="1"/>
</dbReference>
<dbReference type="Pfam" id="PF00072">
    <property type="entry name" value="Response_reg"/>
    <property type="match status" value="1"/>
</dbReference>
<evidence type="ECO:0000256" key="1">
    <source>
        <dbReference type="ARBA" id="ARBA00022553"/>
    </source>
</evidence>
<dbReference type="InterPro" id="IPR011006">
    <property type="entry name" value="CheY-like_superfamily"/>
</dbReference>
<protein>
    <submittedName>
        <fullName evidence="8">DNA-binding response regulator</fullName>
    </submittedName>
</protein>
<evidence type="ECO:0000313" key="8">
    <source>
        <dbReference type="EMBL" id="OZI59067.1"/>
    </source>
</evidence>
<feature type="domain" description="HTH luxR-type" evidence="6">
    <location>
        <begin position="151"/>
        <end position="216"/>
    </location>
</feature>
<proteinExistence type="predicted"/>
<dbReference type="SUPFAM" id="SSF52172">
    <property type="entry name" value="CheY-like"/>
    <property type="match status" value="1"/>
</dbReference>
<keyword evidence="3 8" id="KW-0238">DNA-binding</keyword>
<dbReference type="OrthoDB" id="9816469at2"/>
<dbReference type="PROSITE" id="PS50043">
    <property type="entry name" value="HTH_LUXR_2"/>
    <property type="match status" value="1"/>
</dbReference>
<accession>A0A261UC46</accession>
<evidence type="ECO:0000259" key="6">
    <source>
        <dbReference type="PROSITE" id="PS50043"/>
    </source>
</evidence>
<dbReference type="RefSeq" id="WP_094820056.1">
    <property type="nucleotide sequence ID" value="NZ_NEVO01000004.1"/>
</dbReference>
<dbReference type="EMBL" id="NEVQ01000008">
    <property type="protein sequence ID" value="OZI59067.1"/>
    <property type="molecule type" value="Genomic_DNA"/>
</dbReference>
<dbReference type="Proteomes" id="UP000216885">
    <property type="component" value="Unassembled WGS sequence"/>
</dbReference>
<dbReference type="InterPro" id="IPR000792">
    <property type="entry name" value="Tscrpt_reg_LuxR_C"/>
</dbReference>
<reference evidence="8 9" key="1">
    <citation type="submission" date="2017-05" db="EMBL/GenBank/DDBJ databases">
        <title>Complete and WGS of Bordetella genogroups.</title>
        <authorList>
            <person name="Spilker T."/>
            <person name="LiPuma J."/>
        </authorList>
    </citation>
    <scope>NUCLEOTIDE SEQUENCE [LARGE SCALE GENOMIC DNA]</scope>
    <source>
        <strain evidence="8 9">AU9919</strain>
    </source>
</reference>
<dbReference type="PROSITE" id="PS50110">
    <property type="entry name" value="RESPONSE_REGULATORY"/>
    <property type="match status" value="1"/>
</dbReference>
<gene>
    <name evidence="8" type="ORF">CAL20_05390</name>
</gene>
<dbReference type="InterPro" id="IPR001789">
    <property type="entry name" value="Sig_transdc_resp-reg_receiver"/>
</dbReference>
<dbReference type="InterPro" id="IPR058245">
    <property type="entry name" value="NreC/VraR/RcsB-like_REC"/>
</dbReference>
<dbReference type="SUPFAM" id="SSF46894">
    <property type="entry name" value="C-terminal effector domain of the bipartite response regulators"/>
    <property type="match status" value="1"/>
</dbReference>
<dbReference type="PANTHER" id="PTHR43214:SF41">
    <property type="entry name" value="NITRATE_NITRITE RESPONSE REGULATOR PROTEIN NARP"/>
    <property type="match status" value="1"/>
</dbReference>